<protein>
    <recommendedName>
        <fullName evidence="2">2-isopropylmalate synthase</fullName>
        <ecNumber evidence="2">2.3.3.13</ecNumber>
    </recommendedName>
</protein>
<name>X1GX67_9ZZZZ</name>
<dbReference type="EC" id="2.3.3.13" evidence="2"/>
<dbReference type="SUPFAM" id="SSF51569">
    <property type="entry name" value="Aldolase"/>
    <property type="match status" value="1"/>
</dbReference>
<dbReference type="InterPro" id="IPR050073">
    <property type="entry name" value="2-IPM_HCS-like"/>
</dbReference>
<dbReference type="PROSITE" id="PS00815">
    <property type="entry name" value="AIPM_HOMOCIT_SYNTH_1"/>
    <property type="match status" value="1"/>
</dbReference>
<dbReference type="PROSITE" id="PS50991">
    <property type="entry name" value="PYR_CT"/>
    <property type="match status" value="1"/>
</dbReference>
<dbReference type="AlphaFoldDB" id="X1GX67"/>
<evidence type="ECO:0000313" key="7">
    <source>
        <dbReference type="EMBL" id="GAH61767.1"/>
    </source>
</evidence>
<feature type="domain" description="Pyruvate carboxyltransferase" evidence="6">
    <location>
        <begin position="26"/>
        <end position="188"/>
    </location>
</feature>
<evidence type="ECO:0000256" key="1">
    <source>
        <dbReference type="ARBA" id="ARBA00004689"/>
    </source>
</evidence>
<dbReference type="PANTHER" id="PTHR10277">
    <property type="entry name" value="HOMOCITRATE SYNTHASE-RELATED"/>
    <property type="match status" value="1"/>
</dbReference>
<sequence>MNKKSDIMVSDMMEKIRGSLILPKKAYFFDTTLRDGEQTPGISFTLKEKISIAQSLNELGIDVIEAGFPVISQGDFKACKEVAKLGLDSEVIGLARIKKIDIDKVIEADMDSIHVFIATSDLHLKEKLKMTREEVIDSVKELISYAKDHYSDIQFSAEDATRSDLDYLIRVNQAAVESGATRINIPDT</sequence>
<dbReference type="EMBL" id="BARU01017764">
    <property type="protein sequence ID" value="GAH61767.1"/>
    <property type="molecule type" value="Genomic_DNA"/>
</dbReference>
<accession>X1GX67</accession>
<gene>
    <name evidence="7" type="ORF">S03H2_29425</name>
</gene>
<evidence type="ECO:0000259" key="6">
    <source>
        <dbReference type="PROSITE" id="PS50991"/>
    </source>
</evidence>
<reference evidence="7" key="1">
    <citation type="journal article" date="2014" name="Front. Microbiol.">
        <title>High frequency of phylogenetically diverse reductive dehalogenase-homologous genes in deep subseafloor sedimentary metagenomes.</title>
        <authorList>
            <person name="Kawai M."/>
            <person name="Futagami T."/>
            <person name="Toyoda A."/>
            <person name="Takaki Y."/>
            <person name="Nishi S."/>
            <person name="Hori S."/>
            <person name="Arai W."/>
            <person name="Tsubouchi T."/>
            <person name="Morono Y."/>
            <person name="Uchiyama I."/>
            <person name="Ito T."/>
            <person name="Fujiyama A."/>
            <person name="Inagaki F."/>
            <person name="Takami H."/>
        </authorList>
    </citation>
    <scope>NUCLEOTIDE SEQUENCE</scope>
    <source>
        <strain evidence="7">Expedition CK06-06</strain>
    </source>
</reference>
<dbReference type="PANTHER" id="PTHR10277:SF9">
    <property type="entry name" value="2-ISOPROPYLMALATE SYNTHASE 1, CHLOROPLASTIC-RELATED"/>
    <property type="match status" value="1"/>
</dbReference>
<dbReference type="GO" id="GO:0003852">
    <property type="term" value="F:2-isopropylmalate synthase activity"/>
    <property type="evidence" value="ECO:0007669"/>
    <property type="project" value="UniProtKB-EC"/>
</dbReference>
<evidence type="ECO:0000256" key="4">
    <source>
        <dbReference type="ARBA" id="ARBA00022679"/>
    </source>
</evidence>
<keyword evidence="3" id="KW-0028">Amino-acid biosynthesis</keyword>
<comment type="caution">
    <text evidence="7">The sequence shown here is derived from an EMBL/GenBank/DDBJ whole genome shotgun (WGS) entry which is preliminary data.</text>
</comment>
<proteinExistence type="predicted"/>
<dbReference type="Gene3D" id="3.20.20.70">
    <property type="entry name" value="Aldolase class I"/>
    <property type="match status" value="1"/>
</dbReference>
<dbReference type="InterPro" id="IPR013785">
    <property type="entry name" value="Aldolase_TIM"/>
</dbReference>
<dbReference type="InterPro" id="IPR002034">
    <property type="entry name" value="AIPM/Hcit_synth_CS"/>
</dbReference>
<keyword evidence="5" id="KW-0100">Branched-chain amino acid biosynthesis</keyword>
<evidence type="ECO:0000256" key="5">
    <source>
        <dbReference type="ARBA" id="ARBA00023304"/>
    </source>
</evidence>
<dbReference type="InterPro" id="IPR000891">
    <property type="entry name" value="PYR_CT"/>
</dbReference>
<comment type="pathway">
    <text evidence="1">Amino-acid biosynthesis; L-leucine biosynthesis; L-leucine from 3-methyl-2-oxobutanoate: step 1/4.</text>
</comment>
<organism evidence="7">
    <name type="scientific">marine sediment metagenome</name>
    <dbReference type="NCBI Taxonomy" id="412755"/>
    <lineage>
        <taxon>unclassified sequences</taxon>
        <taxon>metagenomes</taxon>
        <taxon>ecological metagenomes</taxon>
    </lineage>
</organism>
<evidence type="ECO:0000256" key="2">
    <source>
        <dbReference type="ARBA" id="ARBA00012973"/>
    </source>
</evidence>
<evidence type="ECO:0000256" key="3">
    <source>
        <dbReference type="ARBA" id="ARBA00022605"/>
    </source>
</evidence>
<keyword evidence="4" id="KW-0808">Transferase</keyword>
<feature type="non-terminal residue" evidence="7">
    <location>
        <position position="188"/>
    </location>
</feature>
<dbReference type="Pfam" id="PF00682">
    <property type="entry name" value="HMGL-like"/>
    <property type="match status" value="1"/>
</dbReference>
<dbReference type="GO" id="GO:0009098">
    <property type="term" value="P:L-leucine biosynthetic process"/>
    <property type="evidence" value="ECO:0007669"/>
    <property type="project" value="TreeGrafter"/>
</dbReference>